<organism evidence="2 3">
    <name type="scientific">Sphagnum jensenii</name>
    <dbReference type="NCBI Taxonomy" id="128206"/>
    <lineage>
        <taxon>Eukaryota</taxon>
        <taxon>Viridiplantae</taxon>
        <taxon>Streptophyta</taxon>
        <taxon>Embryophyta</taxon>
        <taxon>Bryophyta</taxon>
        <taxon>Sphagnophytina</taxon>
        <taxon>Sphagnopsida</taxon>
        <taxon>Sphagnales</taxon>
        <taxon>Sphagnaceae</taxon>
        <taxon>Sphagnum</taxon>
    </lineage>
</organism>
<accession>A0ABP0XKZ9</accession>
<dbReference type="Proteomes" id="UP001497444">
    <property type="component" value="Chromosome 9"/>
</dbReference>
<keyword evidence="3" id="KW-1185">Reference proteome</keyword>
<gene>
    <name evidence="2" type="ORF">CSSPJE1EN1_LOCUS24084</name>
</gene>
<proteinExistence type="predicted"/>
<name>A0ABP0XKZ9_9BRYO</name>
<feature type="region of interest" description="Disordered" evidence="1">
    <location>
        <begin position="74"/>
        <end position="148"/>
    </location>
</feature>
<reference evidence="2" key="1">
    <citation type="submission" date="2024-02" db="EMBL/GenBank/DDBJ databases">
        <authorList>
            <consortium name="ELIXIR-Norway"/>
            <consortium name="Elixir Norway"/>
        </authorList>
    </citation>
    <scope>NUCLEOTIDE SEQUENCE</scope>
</reference>
<evidence type="ECO:0000313" key="2">
    <source>
        <dbReference type="EMBL" id="CAK9278606.1"/>
    </source>
</evidence>
<evidence type="ECO:0000256" key="1">
    <source>
        <dbReference type="SAM" id="MobiDB-lite"/>
    </source>
</evidence>
<sequence>MVGPQVHGRLVELGGRGCWHGRLAKLHGRLEERCERGQPHGRLAEVHGGLAKLSGRGRLHRHLAELGGRGRSHCRLVEPNGRGKPHSHLAEPGMEDWQGCSPTEEGDRTTIWKNGKRGAGLQPKPARSPGAKTFTGRTKFSLKDGSSI</sequence>
<dbReference type="EMBL" id="OZ020104">
    <property type="protein sequence ID" value="CAK9278606.1"/>
    <property type="molecule type" value="Genomic_DNA"/>
</dbReference>
<protein>
    <submittedName>
        <fullName evidence="2">Uncharacterized protein</fullName>
    </submittedName>
</protein>
<evidence type="ECO:0000313" key="3">
    <source>
        <dbReference type="Proteomes" id="UP001497444"/>
    </source>
</evidence>